<reference evidence="2" key="1">
    <citation type="submission" date="2024-07" db="EMBL/GenBank/DDBJ databases">
        <authorList>
            <person name="Yu S.T."/>
        </authorList>
    </citation>
    <scope>NUCLEOTIDE SEQUENCE</scope>
    <source>
        <strain evidence="2">Y1</strain>
    </source>
</reference>
<evidence type="ECO:0000313" key="2">
    <source>
        <dbReference type="EMBL" id="XDQ82528.1"/>
    </source>
</evidence>
<evidence type="ECO:0008006" key="3">
    <source>
        <dbReference type="Google" id="ProtNLM"/>
    </source>
</evidence>
<sequence>MPDIRIDSSSLTFPQFMIAGLNVPSIDGSAAPTISLAPGVYSVAQVSDQEESFHFKVTQEGTVDFDATFDGFLEGRGTTTLVLHGFPVTIDARALSHDLLLGITTGAGTLSRKTAHDVRLLPAPAYTFQLSRGNTDYGFAVTHDGRVVLDPTLLGFAEVTDRSMVIHGFTITLDARELSHGLTPELPNWSGGNLSRTDTNELALIPFGEYAFFLVDGMSPFTFGLTRQGRIVIDDAFAGFARASWRTLTVFGYRLIVDGRALPFDLKPKFFGPAEAPLSRTATHELTLIPAPQWALNPIGEPGAPVAIGLAPDGTVTQIESPGGLIVTLSPVTVPRESALGLRRVLDDARLEHDLAQLDADTRAVTLERVRAWVASQPASDVPLFSAASNKLLMEENGQSNRLLALAALRAKVDAAAQRLADSLDAEAPLFGRRTSVPIALLPVRIETKWSADRRSIKARVYPDDIHVDSFEPRLTPAELDAAQKYWQAPGAQAWQDLLRVVSAPRAAWATRAARPGAATAPQLRDPGPRRAPRVTTLPSRWRFLGLVDGRAVVDQVGVDVPDPLPLGLLAADEAAPDHQHAEWAVDFRTAVDVGMAAELVLPPGYDHLDQLFVIGVSDLEPEAGAERLGQCLQGHLFSDGFDVLPVGAPTNNTPDTRTAWSARPTPMPPGPPPTLLKGTDGARLADALGLGDGSFLGECAGAARDGDSAIAALSLLSWWTLVGEVQSDAVLTDDNPRGSVLKDRNAQWLTIRNHLADHVRSRGPLPTVRVGRQPYGLLPVTALDEWVPAAPDGADALIVPWLQRLRHHWRAALTPGWIPRVTDGTPADWIAADVLTRLPVSNDIVIRRELTSRGGLIRFDGISLRAPAPTVALGGIRSGLRWALPSELISNLAWTSNTTPPDYALVPRRLAPNADKYAALFANSARRLADAVGLLRGELTQEQFLTRWPMTADGNPAPTRPPTIFGEFGFPPPQGATDLVLVMLNSDLHGLFVSFGSSHPDDVVDLAYHIPSAVDLLIAMRQSGTASAQQLADQQAAATSGLPAADTVLAGLTALADVPADDYLPLAFELLDVCSHRWDAWATSLATRRLGETRAAGVRGVRIGGYGWVENLYPGTARPSDGFLHAPSLHHAATAAVLRSGFLAHRGAPAPGGDSDTTPPADGSASPFAVDLSSRRARTARRLLDGVHRGQNLGALLGYRFERALHEAHLDQQKDAFRQAFPVPVAPAPTTGTPGPDPLWERSSEAIAARNVVDGVALARAHGAGRVDAVLAAKGFPAADPGTRPMLDDLVQTLDAVSDLLLAESVHQLVGGNPMRAGLAADTLGSGEQVPDRIDVLRTPHRGRAVTHRIAAVLPSDPARPAGWGTDAFSALEPRVDAWIADLLGPAAGWTLSGTVADGPAPRPFTVTLDQVGFSALGLVLDVSGTVHRRLRARIRELSGAAGPEVGFGQGWDELRAVAGRIQGLLLGAGPLLPSHLVDDPAAPDPGAPAGQAVPGLDQVRTRVAEFVANVRTPEQRDALGIEGDPARLDALTADSTAPGWLGEVTRVLAEFLGTGIPLTPVLSGTALPPPADGATGSAVADWVRRFAKVRPAVRTWYETLLLAEARAGRASRLSASQLPPDGAWIGGRFDPLARPPARRHLVRHTVADLPDGGPVAGMVFDEWVEVLPGADALAAERARTDGVPADVVPADGAPADVVPAESELTGVSFHFDRPDAKAPQAVLIAVPPDTTRGWTADGLALVVRDTLELAKMRAVDLADLPLLDNILPACRVGDGGITDLAAAIRQFWIDLAED</sequence>
<dbReference type="RefSeq" id="WP_369184874.1">
    <property type="nucleotide sequence ID" value="NZ_CP163445.1"/>
</dbReference>
<feature type="region of interest" description="Disordered" evidence="1">
    <location>
        <begin position="1147"/>
        <end position="1172"/>
    </location>
</feature>
<proteinExistence type="predicted"/>
<accession>A0AB39TTE8</accession>
<organism evidence="2">
    <name type="scientific">Streptomyces sp. Y1</name>
    <dbReference type="NCBI Taxonomy" id="3238634"/>
    <lineage>
        <taxon>Bacteria</taxon>
        <taxon>Bacillati</taxon>
        <taxon>Actinomycetota</taxon>
        <taxon>Actinomycetes</taxon>
        <taxon>Kitasatosporales</taxon>
        <taxon>Streptomycetaceae</taxon>
        <taxon>Streptomyces</taxon>
    </lineage>
</organism>
<protein>
    <recommendedName>
        <fullName evidence="3">DNA-binding protein</fullName>
    </recommendedName>
</protein>
<dbReference type="EMBL" id="CP163445">
    <property type="protein sequence ID" value="XDQ82528.1"/>
    <property type="molecule type" value="Genomic_DNA"/>
</dbReference>
<gene>
    <name evidence="2" type="ORF">AB2U05_30560</name>
</gene>
<name>A0AB39TTE8_9ACTN</name>
<evidence type="ECO:0000256" key="1">
    <source>
        <dbReference type="SAM" id="MobiDB-lite"/>
    </source>
</evidence>